<organism evidence="3 4">
    <name type="scientific">Paenibacillus thiaminolyticus</name>
    <name type="common">Bacillus thiaminolyticus</name>
    <dbReference type="NCBI Taxonomy" id="49283"/>
    <lineage>
        <taxon>Bacteria</taxon>
        <taxon>Bacillati</taxon>
        <taxon>Bacillota</taxon>
        <taxon>Bacilli</taxon>
        <taxon>Bacillales</taxon>
        <taxon>Paenibacillaceae</taxon>
        <taxon>Paenibacillus</taxon>
    </lineage>
</organism>
<dbReference type="GeneID" id="76998528"/>
<keyword evidence="5" id="KW-1185">Reference proteome</keyword>
<dbReference type="Proteomes" id="UP001209276">
    <property type="component" value="Unassembled WGS sequence"/>
</dbReference>
<name>A0AAP9J277_PANTH</name>
<evidence type="ECO:0000313" key="2">
    <source>
        <dbReference type="EMBL" id="MCY9606192.1"/>
    </source>
</evidence>
<reference evidence="2 5" key="2">
    <citation type="submission" date="2022-05" db="EMBL/GenBank/DDBJ databases">
        <title>Genome Sequencing of Bee-Associated Microbes.</title>
        <authorList>
            <person name="Dunlap C."/>
        </authorList>
    </citation>
    <scope>NUCLEOTIDE SEQUENCE [LARGE SCALE GENOMIC DNA]</scope>
    <source>
        <strain evidence="2 5">NRRL B-14613</strain>
    </source>
</reference>
<evidence type="ECO:0000313" key="5">
    <source>
        <dbReference type="Proteomes" id="UP001209276"/>
    </source>
</evidence>
<evidence type="ECO:0000259" key="1">
    <source>
        <dbReference type="Pfam" id="PF13021"/>
    </source>
</evidence>
<dbReference type="Pfam" id="PF13021">
    <property type="entry name" value="DUF3885"/>
    <property type="match status" value="1"/>
</dbReference>
<dbReference type="InterPro" id="IPR024976">
    <property type="entry name" value="DUF3885"/>
</dbReference>
<gene>
    <name evidence="3" type="ORF">FLT43_21445</name>
    <name evidence="2" type="ORF">M5W83_03320</name>
</gene>
<evidence type="ECO:0000313" key="3">
    <source>
        <dbReference type="EMBL" id="QDM45756.1"/>
    </source>
</evidence>
<dbReference type="Proteomes" id="UP000315377">
    <property type="component" value="Chromosome"/>
</dbReference>
<proteinExistence type="predicted"/>
<dbReference type="EMBL" id="CP041405">
    <property type="protein sequence ID" value="QDM45756.1"/>
    <property type="molecule type" value="Genomic_DNA"/>
</dbReference>
<evidence type="ECO:0000313" key="4">
    <source>
        <dbReference type="Proteomes" id="UP000315377"/>
    </source>
</evidence>
<accession>A0AAP9J277</accession>
<sequence length="220" mass="26426">MSDLLNQFMEEHFGSMTLVPYRWNCGIRFEIAIPWADHEEPCNLRQIRDRSIGIFEFVFDDSDDIFFVTDIHCDASDTRLQRRPARVYPKYVKNKKRIRTLRHQVLPNLFGEDGEGQEENNEVTHRFVLLCRKSDLRYIPLLTAISHEDFRHPMQILKRFPRSGIDIYFINKTKKMIYHLYDDRGCDVICADVDPLRPLYEEFNDWILDYDREKIEALFQ</sequence>
<dbReference type="EMBL" id="JAMDMM010000009">
    <property type="protein sequence ID" value="MCY9606192.1"/>
    <property type="molecule type" value="Genomic_DNA"/>
</dbReference>
<feature type="domain" description="DUF3885" evidence="1">
    <location>
        <begin position="5"/>
        <end position="211"/>
    </location>
</feature>
<reference evidence="3 4" key="1">
    <citation type="submission" date="2019-07" db="EMBL/GenBank/DDBJ databases">
        <title>Paenibacillus thiaminolyticus NRRL B-4156.</title>
        <authorList>
            <person name="Hehnly C."/>
            <person name="Zhang L."/>
        </authorList>
    </citation>
    <scope>NUCLEOTIDE SEQUENCE [LARGE SCALE GENOMIC DNA]</scope>
    <source>
        <strain evidence="3 4">NRRL B-4156</strain>
    </source>
</reference>
<dbReference type="AlphaFoldDB" id="A0AAP9J277"/>
<dbReference type="RefSeq" id="WP_087443127.1">
    <property type="nucleotide sequence ID" value="NZ_CABMNB010000030.1"/>
</dbReference>
<protein>
    <submittedName>
        <fullName evidence="3">DUF3885 domain-containing protein</fullName>
    </submittedName>
</protein>